<comment type="caution">
    <text evidence="13">The sequence shown here is derived from an EMBL/GenBank/DDBJ whole genome shotgun (WGS) entry which is preliminary data.</text>
</comment>
<dbReference type="GO" id="GO:0006784">
    <property type="term" value="P:heme A biosynthetic process"/>
    <property type="evidence" value="ECO:0007669"/>
    <property type="project" value="InterPro"/>
</dbReference>
<protein>
    <submittedName>
        <fullName evidence="13">Cytochrome c oxidase assembly protein subunit 15</fullName>
    </submittedName>
</protein>
<evidence type="ECO:0000256" key="5">
    <source>
        <dbReference type="ARBA" id="ARBA00022989"/>
    </source>
</evidence>
<dbReference type="GO" id="GO:0046872">
    <property type="term" value="F:metal ion binding"/>
    <property type="evidence" value="ECO:0007669"/>
    <property type="project" value="UniProtKB-KW"/>
</dbReference>
<evidence type="ECO:0000313" key="13">
    <source>
        <dbReference type="EMBL" id="TDW99850.1"/>
    </source>
</evidence>
<feature type="transmembrane region" description="Helical" evidence="12">
    <location>
        <begin position="145"/>
        <end position="167"/>
    </location>
</feature>
<dbReference type="GO" id="GO:0120547">
    <property type="term" value="F:heme A synthase activity"/>
    <property type="evidence" value="ECO:0007669"/>
    <property type="project" value="UniProtKB-EC"/>
</dbReference>
<evidence type="ECO:0000256" key="3">
    <source>
        <dbReference type="ARBA" id="ARBA00022692"/>
    </source>
</evidence>
<evidence type="ECO:0000256" key="6">
    <source>
        <dbReference type="ARBA" id="ARBA00023002"/>
    </source>
</evidence>
<dbReference type="InterPro" id="IPR023754">
    <property type="entry name" value="HemeA_Synthase_type2"/>
</dbReference>
<comment type="cofactor">
    <cofactor evidence="1">
        <name>heme b</name>
        <dbReference type="ChEBI" id="CHEBI:60344"/>
    </cofactor>
</comment>
<proteinExistence type="predicted"/>
<dbReference type="PANTHER" id="PTHR23289">
    <property type="entry name" value="CYTOCHROME C OXIDASE ASSEMBLY PROTEIN COX15"/>
    <property type="match status" value="1"/>
</dbReference>
<evidence type="ECO:0000256" key="7">
    <source>
        <dbReference type="ARBA" id="ARBA00023004"/>
    </source>
</evidence>
<dbReference type="InterPro" id="IPR003780">
    <property type="entry name" value="COX15/CtaA_fam"/>
</dbReference>
<organism evidence="13 14">
    <name type="scientific">Dinghuibacter silviterrae</name>
    <dbReference type="NCBI Taxonomy" id="1539049"/>
    <lineage>
        <taxon>Bacteria</taxon>
        <taxon>Pseudomonadati</taxon>
        <taxon>Bacteroidota</taxon>
        <taxon>Chitinophagia</taxon>
        <taxon>Chitinophagales</taxon>
        <taxon>Chitinophagaceae</taxon>
        <taxon>Dinghuibacter</taxon>
    </lineage>
</organism>
<evidence type="ECO:0000256" key="10">
    <source>
        <dbReference type="ARBA" id="ARBA00044501"/>
    </source>
</evidence>
<feature type="transmembrane region" description="Helical" evidence="12">
    <location>
        <begin position="243"/>
        <end position="261"/>
    </location>
</feature>
<dbReference type="AlphaFoldDB" id="A0A4R8DRS9"/>
<reference evidence="13 14" key="1">
    <citation type="submission" date="2019-03" db="EMBL/GenBank/DDBJ databases">
        <title>Genomic Encyclopedia of Type Strains, Phase IV (KMG-IV): sequencing the most valuable type-strain genomes for metagenomic binning, comparative biology and taxonomic classification.</title>
        <authorList>
            <person name="Goeker M."/>
        </authorList>
    </citation>
    <scope>NUCLEOTIDE SEQUENCE [LARGE SCALE GENOMIC DNA]</scope>
    <source>
        <strain evidence="13 14">DSM 100059</strain>
    </source>
</reference>
<keyword evidence="3 12" id="KW-0812">Transmembrane</keyword>
<dbReference type="PANTHER" id="PTHR23289:SF2">
    <property type="entry name" value="CYTOCHROME C OXIDASE ASSEMBLY PROTEIN COX15 HOMOLOG"/>
    <property type="match status" value="1"/>
</dbReference>
<feature type="transmembrane region" description="Helical" evidence="12">
    <location>
        <begin position="81"/>
        <end position="99"/>
    </location>
</feature>
<comment type="pathway">
    <text evidence="10">Porphyrin-containing compound metabolism; heme A biosynthesis; heme A from heme O: step 1/1.</text>
</comment>
<name>A0A4R8DRS9_9BACT</name>
<keyword evidence="5 12" id="KW-1133">Transmembrane helix</keyword>
<keyword evidence="6" id="KW-0560">Oxidoreductase</keyword>
<dbReference type="Proteomes" id="UP000294498">
    <property type="component" value="Unassembled WGS sequence"/>
</dbReference>
<keyword evidence="9 12" id="KW-0472">Membrane</keyword>
<evidence type="ECO:0000256" key="12">
    <source>
        <dbReference type="SAM" id="Phobius"/>
    </source>
</evidence>
<evidence type="ECO:0000256" key="9">
    <source>
        <dbReference type="ARBA" id="ARBA00023136"/>
    </source>
</evidence>
<keyword evidence="4" id="KW-0479">Metal-binding</keyword>
<evidence type="ECO:0000256" key="2">
    <source>
        <dbReference type="ARBA" id="ARBA00004141"/>
    </source>
</evidence>
<keyword evidence="14" id="KW-1185">Reference proteome</keyword>
<accession>A0A4R8DRS9</accession>
<keyword evidence="8" id="KW-0350">Heme biosynthesis</keyword>
<evidence type="ECO:0000256" key="8">
    <source>
        <dbReference type="ARBA" id="ARBA00023133"/>
    </source>
</evidence>
<comment type="catalytic activity">
    <reaction evidence="11">
        <text>Fe(II)-heme o + 2 A + H2O = Fe(II)-heme a + 2 AH2</text>
        <dbReference type="Rhea" id="RHEA:63388"/>
        <dbReference type="ChEBI" id="CHEBI:13193"/>
        <dbReference type="ChEBI" id="CHEBI:15377"/>
        <dbReference type="ChEBI" id="CHEBI:17499"/>
        <dbReference type="ChEBI" id="CHEBI:60530"/>
        <dbReference type="ChEBI" id="CHEBI:61715"/>
        <dbReference type="EC" id="1.17.99.9"/>
    </reaction>
    <physiologicalReaction direction="left-to-right" evidence="11">
        <dbReference type="Rhea" id="RHEA:63389"/>
    </physiologicalReaction>
</comment>
<feature type="transmembrane region" description="Helical" evidence="12">
    <location>
        <begin position="179"/>
        <end position="201"/>
    </location>
</feature>
<gene>
    <name evidence="13" type="ORF">EDB95_0864</name>
</gene>
<evidence type="ECO:0000313" key="14">
    <source>
        <dbReference type="Proteomes" id="UP000294498"/>
    </source>
</evidence>
<sequence>MVGVGMLMVQVLLGGITRLTGSGLSITQWDVVTGVLPPLGHDQWMAEFHKYQLTPQYRLLNSDFTLKDFQFIFFWEWFHRLWARSIGVVFLIPFIIFLLQKRFRQDMVIPMVILFLLGALQGMVGWIMVASGLTGDAVYVNPVKLAMHFMFAMVLIGYAFWFGLMLLVPSTERCKDRGLARGALALLALIIVQLTFGSLMAGNKAATAAPTWPTINGEFWPSGIWNSALGAGNLAANKITIHFIHRGLAYIVLIAVCLFTWRAVRATRAAGAAASAKTARAAYLPLALTLTQVLLGIGAVLFSPGIQVGHWGLFDWVAETHQLVGMFLALSVLYVFYLVSRKS</sequence>
<keyword evidence="7" id="KW-0408">Iron</keyword>
<comment type="subcellular location">
    <subcellularLocation>
        <location evidence="2">Membrane</location>
        <topology evidence="2">Multi-pass membrane protein</topology>
    </subcellularLocation>
</comment>
<evidence type="ECO:0000256" key="11">
    <source>
        <dbReference type="ARBA" id="ARBA00048044"/>
    </source>
</evidence>
<evidence type="ECO:0000256" key="1">
    <source>
        <dbReference type="ARBA" id="ARBA00001970"/>
    </source>
</evidence>
<dbReference type="Pfam" id="PF02628">
    <property type="entry name" value="COX15-CtaA"/>
    <property type="match status" value="1"/>
</dbReference>
<dbReference type="GO" id="GO:0016020">
    <property type="term" value="C:membrane"/>
    <property type="evidence" value="ECO:0007669"/>
    <property type="project" value="UniProtKB-SubCell"/>
</dbReference>
<evidence type="ECO:0000256" key="4">
    <source>
        <dbReference type="ARBA" id="ARBA00022723"/>
    </source>
</evidence>
<feature type="transmembrane region" description="Helical" evidence="12">
    <location>
        <begin position="282"/>
        <end position="302"/>
    </location>
</feature>
<feature type="transmembrane region" description="Helical" evidence="12">
    <location>
        <begin position="322"/>
        <end position="339"/>
    </location>
</feature>
<feature type="transmembrane region" description="Helical" evidence="12">
    <location>
        <begin position="111"/>
        <end position="133"/>
    </location>
</feature>
<dbReference type="EMBL" id="SODV01000001">
    <property type="protein sequence ID" value="TDW99850.1"/>
    <property type="molecule type" value="Genomic_DNA"/>
</dbReference>